<gene>
    <name evidence="1" type="ORF">PMAYCL1PPCAC_31115</name>
</gene>
<evidence type="ECO:0000313" key="2">
    <source>
        <dbReference type="Proteomes" id="UP001328107"/>
    </source>
</evidence>
<evidence type="ECO:0000313" key="1">
    <source>
        <dbReference type="EMBL" id="GMR60920.1"/>
    </source>
</evidence>
<sequence length="177" mass="20631">MDQVLDEVKAIRRRSGRYVACVYRNLGEPVGFVVEEALLLLHFEFLLTVVDDADQSADFPDETQCSLHYCGRGSGRELEESIDRIGECHLQCDRSAVAHESLDLLLLAVGHVVDEENRILERRGVELALLLGLLRQFDLLFRLDLRHFLQHFDHRENNRHLQVLLRLLRRQYRLIDC</sequence>
<dbReference type="EMBL" id="BTRK01000006">
    <property type="protein sequence ID" value="GMR60920.1"/>
    <property type="molecule type" value="Genomic_DNA"/>
</dbReference>
<protein>
    <submittedName>
        <fullName evidence="1">Uncharacterized protein</fullName>
    </submittedName>
</protein>
<accession>A0AAN5DDY5</accession>
<proteinExistence type="predicted"/>
<dbReference type="AlphaFoldDB" id="A0AAN5DDY5"/>
<name>A0AAN5DDY5_9BILA</name>
<organism evidence="1 2">
    <name type="scientific">Pristionchus mayeri</name>
    <dbReference type="NCBI Taxonomy" id="1317129"/>
    <lineage>
        <taxon>Eukaryota</taxon>
        <taxon>Metazoa</taxon>
        <taxon>Ecdysozoa</taxon>
        <taxon>Nematoda</taxon>
        <taxon>Chromadorea</taxon>
        <taxon>Rhabditida</taxon>
        <taxon>Rhabditina</taxon>
        <taxon>Diplogasteromorpha</taxon>
        <taxon>Diplogasteroidea</taxon>
        <taxon>Neodiplogasteridae</taxon>
        <taxon>Pristionchus</taxon>
    </lineage>
</organism>
<dbReference type="Proteomes" id="UP001328107">
    <property type="component" value="Unassembled WGS sequence"/>
</dbReference>
<reference evidence="2" key="1">
    <citation type="submission" date="2022-10" db="EMBL/GenBank/DDBJ databases">
        <title>Genome assembly of Pristionchus species.</title>
        <authorList>
            <person name="Yoshida K."/>
            <person name="Sommer R.J."/>
        </authorList>
    </citation>
    <scope>NUCLEOTIDE SEQUENCE [LARGE SCALE GENOMIC DNA]</scope>
    <source>
        <strain evidence="2">RS5460</strain>
    </source>
</reference>
<keyword evidence="2" id="KW-1185">Reference proteome</keyword>
<comment type="caution">
    <text evidence="1">The sequence shown here is derived from an EMBL/GenBank/DDBJ whole genome shotgun (WGS) entry which is preliminary data.</text>
</comment>